<evidence type="ECO:0000259" key="1">
    <source>
        <dbReference type="Pfam" id="PF06985"/>
    </source>
</evidence>
<dbReference type="InterPro" id="IPR052895">
    <property type="entry name" value="HetReg/Transcr_Mod"/>
</dbReference>
<gene>
    <name evidence="2" type="ORF">BDA99DRAFT_603082</name>
</gene>
<evidence type="ECO:0000313" key="2">
    <source>
        <dbReference type="EMBL" id="KAI9268867.1"/>
    </source>
</evidence>
<dbReference type="AlphaFoldDB" id="A0AAD5KJG3"/>
<dbReference type="PANTHER" id="PTHR24148">
    <property type="entry name" value="ANKYRIN REPEAT DOMAIN-CONTAINING PROTEIN 39 HOMOLOG-RELATED"/>
    <property type="match status" value="1"/>
</dbReference>
<dbReference type="InterPro" id="IPR010730">
    <property type="entry name" value="HET"/>
</dbReference>
<name>A0AAD5KJG3_9FUNG</name>
<accession>A0AAD5KJG3</accession>
<protein>
    <submittedName>
        <fullName evidence="2">Heterokaryon incompatibility protein-domain-containing protein</fullName>
    </submittedName>
</protein>
<feature type="domain" description="Heterokaryon incompatibility" evidence="1">
    <location>
        <begin position="52"/>
        <end position="207"/>
    </location>
</feature>
<proteinExistence type="predicted"/>
<organism evidence="2 3">
    <name type="scientific">Phascolomyces articulosus</name>
    <dbReference type="NCBI Taxonomy" id="60185"/>
    <lineage>
        <taxon>Eukaryota</taxon>
        <taxon>Fungi</taxon>
        <taxon>Fungi incertae sedis</taxon>
        <taxon>Mucoromycota</taxon>
        <taxon>Mucoromycotina</taxon>
        <taxon>Mucoromycetes</taxon>
        <taxon>Mucorales</taxon>
        <taxon>Lichtheimiaceae</taxon>
        <taxon>Phascolomyces</taxon>
    </lineage>
</organism>
<dbReference type="Pfam" id="PF06985">
    <property type="entry name" value="HET"/>
    <property type="match status" value="1"/>
</dbReference>
<comment type="caution">
    <text evidence="2">The sequence shown here is derived from an EMBL/GenBank/DDBJ whole genome shotgun (WGS) entry which is preliminary data.</text>
</comment>
<keyword evidence="3" id="KW-1185">Reference proteome</keyword>
<dbReference type="Proteomes" id="UP001209540">
    <property type="component" value="Unassembled WGS sequence"/>
</dbReference>
<sequence>MYITYCRDQKAADLVDTSIYRHNATSGTFRPTWLIRISDWQKVPGTEAQSGYCTLSYCWEQSGEVVPREDGTGEYDCIDNGLHQLAQKVKASTRGKKRYRKKAITQKYVTFEQLIQQLCTDFQIDFIWYDKICINQLDKHDKHRELKQMHLIYSNAKYSIALVPEMKIYSLKDFARDHLQQGNQARGRALEMMFASRWWKRSWTLEEIMMSKSLLLVGTDINLWQHSLMSNIPTTVDLLSNALLDYSNRKRKSINQALYEAHFRTSTKQHDKIFALANIYPDIFNRIELSYDIDPQTTFYSFYRTIALNDLSMMCFGANIQLDKSIFRTTTMHHHNLPSWTGVEGLHVPFCVATITAFQSPHFIDDNMHLHIRSRYGILPIEQYLSNKTTNTNDYANQMDTTMDNRNKGQFTDLSNANDNTVLLELRVDMLSYSNCKATHYFRADPITNAKSLSLTINDNNCNDCVALPILFSTYYQTGIPHDPVLRTYTPGPYLHAYFVPVFQKCRSSVDTQRYKAVGIMLVAAALENEAWDPHELLNILFDPNDSCDEFIIE</sequence>
<dbReference type="EMBL" id="JAIXMP010000008">
    <property type="protein sequence ID" value="KAI9268867.1"/>
    <property type="molecule type" value="Genomic_DNA"/>
</dbReference>
<reference evidence="2" key="2">
    <citation type="submission" date="2023-02" db="EMBL/GenBank/DDBJ databases">
        <authorList>
            <consortium name="DOE Joint Genome Institute"/>
            <person name="Mondo S.J."/>
            <person name="Chang Y."/>
            <person name="Wang Y."/>
            <person name="Ahrendt S."/>
            <person name="Andreopoulos W."/>
            <person name="Barry K."/>
            <person name="Beard J."/>
            <person name="Benny G.L."/>
            <person name="Blankenship S."/>
            <person name="Bonito G."/>
            <person name="Cuomo C."/>
            <person name="Desiro A."/>
            <person name="Gervers K.A."/>
            <person name="Hundley H."/>
            <person name="Kuo A."/>
            <person name="LaButti K."/>
            <person name="Lang B.F."/>
            <person name="Lipzen A."/>
            <person name="O'Donnell K."/>
            <person name="Pangilinan J."/>
            <person name="Reynolds N."/>
            <person name="Sandor L."/>
            <person name="Smith M.W."/>
            <person name="Tsang A."/>
            <person name="Grigoriev I.V."/>
            <person name="Stajich J.E."/>
            <person name="Spatafora J.W."/>
        </authorList>
    </citation>
    <scope>NUCLEOTIDE SEQUENCE</scope>
    <source>
        <strain evidence="2">RSA 2281</strain>
    </source>
</reference>
<dbReference type="PANTHER" id="PTHR24148:SF73">
    <property type="entry name" value="HET DOMAIN PROTEIN (AFU_ORTHOLOGUE AFUA_8G01020)"/>
    <property type="match status" value="1"/>
</dbReference>
<reference evidence="2" key="1">
    <citation type="journal article" date="2022" name="IScience">
        <title>Evolution of zygomycete secretomes and the origins of terrestrial fungal ecologies.</title>
        <authorList>
            <person name="Chang Y."/>
            <person name="Wang Y."/>
            <person name="Mondo S."/>
            <person name="Ahrendt S."/>
            <person name="Andreopoulos W."/>
            <person name="Barry K."/>
            <person name="Beard J."/>
            <person name="Benny G.L."/>
            <person name="Blankenship S."/>
            <person name="Bonito G."/>
            <person name="Cuomo C."/>
            <person name="Desiro A."/>
            <person name="Gervers K.A."/>
            <person name="Hundley H."/>
            <person name="Kuo A."/>
            <person name="LaButti K."/>
            <person name="Lang B.F."/>
            <person name="Lipzen A."/>
            <person name="O'Donnell K."/>
            <person name="Pangilinan J."/>
            <person name="Reynolds N."/>
            <person name="Sandor L."/>
            <person name="Smith M.E."/>
            <person name="Tsang A."/>
            <person name="Grigoriev I.V."/>
            <person name="Stajich J.E."/>
            <person name="Spatafora J.W."/>
        </authorList>
    </citation>
    <scope>NUCLEOTIDE SEQUENCE</scope>
    <source>
        <strain evidence="2">RSA 2281</strain>
    </source>
</reference>
<evidence type="ECO:0000313" key="3">
    <source>
        <dbReference type="Proteomes" id="UP001209540"/>
    </source>
</evidence>